<sequence length="123" mass="14465">MAEATWHKIERLALCQMEIAAEERWLEIEHCGILWVHHGQTHKHSWHEDLASDITLNKNHCYYNPTRKRKYSIKTIITASANRPLILDSYNDADHSLSETLKPRKNILNLRQKLANVKILFKP</sequence>
<dbReference type="AlphaFoldDB" id="A0A821RH28"/>
<organism evidence="1 2">
    <name type="scientific">Pieris macdunnoughi</name>
    <dbReference type="NCBI Taxonomy" id="345717"/>
    <lineage>
        <taxon>Eukaryota</taxon>
        <taxon>Metazoa</taxon>
        <taxon>Ecdysozoa</taxon>
        <taxon>Arthropoda</taxon>
        <taxon>Hexapoda</taxon>
        <taxon>Insecta</taxon>
        <taxon>Pterygota</taxon>
        <taxon>Neoptera</taxon>
        <taxon>Endopterygota</taxon>
        <taxon>Lepidoptera</taxon>
        <taxon>Glossata</taxon>
        <taxon>Ditrysia</taxon>
        <taxon>Papilionoidea</taxon>
        <taxon>Pieridae</taxon>
        <taxon>Pierinae</taxon>
        <taxon>Pieris</taxon>
    </lineage>
</organism>
<evidence type="ECO:0000313" key="1">
    <source>
        <dbReference type="EMBL" id="CAF4842425.1"/>
    </source>
</evidence>
<proteinExistence type="predicted"/>
<keyword evidence="2" id="KW-1185">Reference proteome</keyword>
<comment type="caution">
    <text evidence="1">The sequence shown here is derived from an EMBL/GenBank/DDBJ whole genome shotgun (WGS) entry which is preliminary data.</text>
</comment>
<reference evidence="1" key="1">
    <citation type="submission" date="2021-02" db="EMBL/GenBank/DDBJ databases">
        <authorList>
            <person name="Steward A R."/>
        </authorList>
    </citation>
    <scope>NUCLEOTIDE SEQUENCE</scope>
</reference>
<dbReference type="Proteomes" id="UP000663880">
    <property type="component" value="Unassembled WGS sequence"/>
</dbReference>
<name>A0A821RH28_9NEOP</name>
<evidence type="ECO:0000313" key="2">
    <source>
        <dbReference type="Proteomes" id="UP000663880"/>
    </source>
</evidence>
<protein>
    <submittedName>
        <fullName evidence="1">Uncharacterized protein</fullName>
    </submittedName>
</protein>
<gene>
    <name evidence="1" type="ORF">PMACD_LOCUS6297</name>
</gene>
<dbReference type="EMBL" id="CAJOBZ010000013">
    <property type="protein sequence ID" value="CAF4842425.1"/>
    <property type="molecule type" value="Genomic_DNA"/>
</dbReference>
<accession>A0A821RH28</accession>